<gene>
    <name evidence="2" type="ORF">QCA50_006071</name>
</gene>
<dbReference type="InterPro" id="IPR029058">
    <property type="entry name" value="AB_hydrolase_fold"/>
</dbReference>
<protein>
    <recommendedName>
        <fullName evidence="4">Serine aminopeptidase S33 domain-containing protein</fullName>
    </recommendedName>
</protein>
<name>A0AAW0GBP6_9APHY</name>
<dbReference type="InterPro" id="IPR050261">
    <property type="entry name" value="FrsA_esterase"/>
</dbReference>
<dbReference type="GO" id="GO:0016788">
    <property type="term" value="F:hydrolase activity, acting on ester bonds"/>
    <property type="evidence" value="ECO:0007669"/>
    <property type="project" value="UniProtKB-ARBA"/>
</dbReference>
<dbReference type="SUPFAM" id="SSF53474">
    <property type="entry name" value="alpha/beta-Hydrolases"/>
    <property type="match status" value="1"/>
</dbReference>
<dbReference type="EMBL" id="JASBNA010000006">
    <property type="protein sequence ID" value="KAK7690968.1"/>
    <property type="molecule type" value="Genomic_DNA"/>
</dbReference>
<keyword evidence="1" id="KW-0378">Hydrolase</keyword>
<evidence type="ECO:0008006" key="4">
    <source>
        <dbReference type="Google" id="ProtNLM"/>
    </source>
</evidence>
<dbReference type="PANTHER" id="PTHR22946:SF9">
    <property type="entry name" value="POLYKETIDE TRANSFERASE AF380"/>
    <property type="match status" value="1"/>
</dbReference>
<dbReference type="PANTHER" id="PTHR22946">
    <property type="entry name" value="DIENELACTONE HYDROLASE DOMAIN-CONTAINING PROTEIN-RELATED"/>
    <property type="match status" value="1"/>
</dbReference>
<reference evidence="2 3" key="1">
    <citation type="submission" date="2022-09" db="EMBL/GenBank/DDBJ databases">
        <authorList>
            <person name="Palmer J.M."/>
        </authorList>
    </citation>
    <scope>NUCLEOTIDE SEQUENCE [LARGE SCALE GENOMIC DNA]</scope>
    <source>
        <strain evidence="2 3">DSM 7382</strain>
    </source>
</reference>
<evidence type="ECO:0000313" key="2">
    <source>
        <dbReference type="EMBL" id="KAK7690968.1"/>
    </source>
</evidence>
<dbReference type="Proteomes" id="UP001385951">
    <property type="component" value="Unassembled WGS sequence"/>
</dbReference>
<evidence type="ECO:0000256" key="1">
    <source>
        <dbReference type="ARBA" id="ARBA00022801"/>
    </source>
</evidence>
<comment type="caution">
    <text evidence="2">The sequence shown here is derived from an EMBL/GenBank/DDBJ whole genome shotgun (WGS) entry which is preliminary data.</text>
</comment>
<keyword evidence="3" id="KW-1185">Reference proteome</keyword>
<accession>A0AAW0GBP6</accession>
<organism evidence="2 3">
    <name type="scientific">Cerrena zonata</name>
    <dbReference type="NCBI Taxonomy" id="2478898"/>
    <lineage>
        <taxon>Eukaryota</taxon>
        <taxon>Fungi</taxon>
        <taxon>Dikarya</taxon>
        <taxon>Basidiomycota</taxon>
        <taxon>Agaricomycotina</taxon>
        <taxon>Agaricomycetes</taxon>
        <taxon>Polyporales</taxon>
        <taxon>Cerrenaceae</taxon>
        <taxon>Cerrena</taxon>
    </lineage>
</organism>
<evidence type="ECO:0000313" key="3">
    <source>
        <dbReference type="Proteomes" id="UP001385951"/>
    </source>
</evidence>
<proteinExistence type="predicted"/>
<sequence length="222" mass="24359">MPRHSVFVSEQLEDYRTVIKFCRQQSDFDPQRVILWGTSFSGGHVVALADERNLNVRLVISQCPYLGSLVKHPFNIGALKTYGYAILDLLKQALGLSPVYIPVTAEPGQVGILTSPGTVSGMSHLAASEDIYPNEISASSLFEVPFYKPSVNAKKIDCPLLLVVPKYDNICDIREAASITRDVPNSELVKLDGGHFDVYPGKSVHDASLAAQVTFLHKYVPV</sequence>
<dbReference type="Gene3D" id="3.40.50.1820">
    <property type="entry name" value="alpha/beta hydrolase"/>
    <property type="match status" value="1"/>
</dbReference>
<dbReference type="AlphaFoldDB" id="A0AAW0GBP6"/>